<accession>A0A0B7I9Z1</accession>
<proteinExistence type="predicted"/>
<sequence length="169" mass="19394">MSESIINRVANSSLAVFDLEDYYPVGQRMAFDLKDFLFEEIVLKEKDFRQQLDDFHWEIFKDAYVALFCSSEAIIPPWAYMLVTSKLAPYARKTILGDLNHLEIALYQEIIERIDVSYLKDKPVIIKGCSQKPVPEAAYVMAVEKIQPIAKSVMYGEACSAVPIFKKKK</sequence>
<dbReference type="Proteomes" id="UP000039370">
    <property type="component" value="Unassembled WGS sequence"/>
</dbReference>
<dbReference type="EMBL" id="CDOK01000126">
    <property type="protein sequence ID" value="CEN50231.1"/>
    <property type="molecule type" value="Genomic_DNA"/>
</dbReference>
<gene>
    <name evidence="1" type="ORF">CCAN11_2110010</name>
</gene>
<dbReference type="RefSeq" id="WP_041986224.1">
    <property type="nucleotide sequence ID" value="NZ_CP022382.1"/>
</dbReference>
<evidence type="ECO:0000313" key="1">
    <source>
        <dbReference type="EMBL" id="CEN50231.1"/>
    </source>
</evidence>
<name>A0A0B7I9Z1_9FLAO</name>
<dbReference type="AlphaFoldDB" id="A0A0B7I9Z1"/>
<dbReference type="Pfam" id="PF10652">
    <property type="entry name" value="DUF2480"/>
    <property type="match status" value="1"/>
</dbReference>
<evidence type="ECO:0000313" key="2">
    <source>
        <dbReference type="Proteomes" id="UP000039370"/>
    </source>
</evidence>
<organism evidence="1 2">
    <name type="scientific">Capnocytophaga canimorsus</name>
    <dbReference type="NCBI Taxonomy" id="28188"/>
    <lineage>
        <taxon>Bacteria</taxon>
        <taxon>Pseudomonadati</taxon>
        <taxon>Bacteroidota</taxon>
        <taxon>Flavobacteriia</taxon>
        <taxon>Flavobacteriales</taxon>
        <taxon>Flavobacteriaceae</taxon>
        <taxon>Capnocytophaga</taxon>
    </lineage>
</organism>
<reference evidence="1 2" key="1">
    <citation type="submission" date="2015-01" db="EMBL/GenBank/DDBJ databases">
        <authorList>
            <person name="MANFREDI Pablo"/>
        </authorList>
    </citation>
    <scope>NUCLEOTIDE SEQUENCE [LARGE SCALE GENOMIC DNA]</scope>
    <source>
        <strain evidence="1 2">Cc11</strain>
    </source>
</reference>
<dbReference type="GeneID" id="69580688"/>
<protein>
    <submittedName>
        <fullName evidence="1">Uncharacterized protein</fullName>
    </submittedName>
</protein>
<dbReference type="InterPro" id="IPR018914">
    <property type="entry name" value="DUF2480"/>
</dbReference>